<organism evidence="1 2">
    <name type="scientific">Flavobacterium hibernum</name>
    <dbReference type="NCBI Taxonomy" id="37752"/>
    <lineage>
        <taxon>Bacteria</taxon>
        <taxon>Pseudomonadati</taxon>
        <taxon>Bacteroidota</taxon>
        <taxon>Flavobacteriia</taxon>
        <taxon>Flavobacteriales</taxon>
        <taxon>Flavobacteriaceae</taxon>
        <taxon>Flavobacterium</taxon>
    </lineage>
</organism>
<protein>
    <submittedName>
        <fullName evidence="1">Calcium-binding protein</fullName>
    </submittedName>
</protein>
<dbReference type="InterPro" id="IPR013431">
    <property type="entry name" value="Delta_60_rpt"/>
</dbReference>
<dbReference type="Gene3D" id="2.80.10.50">
    <property type="match status" value="6"/>
</dbReference>
<evidence type="ECO:0000313" key="2">
    <source>
        <dbReference type="Proteomes" id="UP000198302"/>
    </source>
</evidence>
<dbReference type="PANTHER" id="PTHR42754">
    <property type="entry name" value="ENDOGLUCANASE"/>
    <property type="match status" value="1"/>
</dbReference>
<dbReference type="SUPFAM" id="SSF50969">
    <property type="entry name" value="YVTN repeat-like/Quinoprotein amine dehydrogenase"/>
    <property type="match status" value="1"/>
</dbReference>
<dbReference type="NCBIfam" id="NF033708">
    <property type="entry name" value="T9SS_Cterm_ChiA"/>
    <property type="match status" value="1"/>
</dbReference>
<dbReference type="PANTHER" id="PTHR42754:SF1">
    <property type="entry name" value="LIPOPROTEIN"/>
    <property type="match status" value="1"/>
</dbReference>
<proteinExistence type="predicted"/>
<reference evidence="1 2" key="1">
    <citation type="submission" date="2016-11" db="EMBL/GenBank/DDBJ databases">
        <title>Whole genomes of Flavobacteriaceae.</title>
        <authorList>
            <person name="Stine C."/>
            <person name="Li C."/>
            <person name="Tadesse D."/>
        </authorList>
    </citation>
    <scope>NUCLEOTIDE SEQUENCE [LARGE SCALE GENOMIC DNA]</scope>
    <source>
        <strain evidence="1 2">ATCC 51468</strain>
    </source>
</reference>
<name>A0ABX4C1V0_9FLAO</name>
<gene>
    <name evidence="1" type="ORF">B0A73_15675</name>
</gene>
<evidence type="ECO:0000313" key="1">
    <source>
        <dbReference type="EMBL" id="OXA85933.1"/>
    </source>
</evidence>
<dbReference type="NCBIfam" id="TIGR02608">
    <property type="entry name" value="delta_60_rpt"/>
    <property type="match status" value="9"/>
</dbReference>
<keyword evidence="2" id="KW-1185">Reference proteome</keyword>
<dbReference type="InterPro" id="IPR011044">
    <property type="entry name" value="Quino_amine_DH_bsu"/>
</dbReference>
<dbReference type="EMBL" id="MUGX01000019">
    <property type="protein sequence ID" value="OXA85933.1"/>
    <property type="molecule type" value="Genomic_DNA"/>
</dbReference>
<dbReference type="Pfam" id="PF17164">
    <property type="entry name" value="DUF5122"/>
    <property type="match status" value="11"/>
</dbReference>
<sequence>MNKKIFLFLILINCFYNIELNAQQGKVDLTFNTLDDGQNGDGFDNTVRTLFLQSDQNLIVGGDYLSLNGIPSPYLTRLKPDGSIDETFSTGTGFNGKIYASYIQPDGKIIVGGSFTTFNGVSSGRLIRLNIDGSYDATFNSSVGATTGIIYDISPQADGKIIIVGSFTKYNNVTVNRIARILTNGDLDPTFIRGSGSTSNITNARVLLGGKILITGSFTSFNGIPSNRMTRLLPDGRVDMSFSIGTGFNNDVNAISIQDDGKIILGGKFTSYNENVVGRIVRINEDGTVDKSFTTGSGFSGDAVLIIKINTFGNIMVGGSFAGFYNGGEVNRVCLLNPDGSLNNDFDIGSGPGSASVLALANDLKSSWYVGGSFSVFDGLNQGKLAKISADGDHDVSYLSSGIGFDNSVLKILPLPNKKTMVFGSFTKFNGIASSRITRILEDGLSDATFNSVESGANNLIKSGIRQSDGKLIFGGNFTKYNESISNRIARIFPDGAIDNTFSIGSGFNGQVYAIAIQPDQKIVVVGNFTSFNGAPAPRIVRLLTSGLRDTSFNVGLGADAIIEALEIQPDGKILIVGRFNSFDGNSYSRLVRLNPNGSIDLSFNIGTGFDKFVYAIGLQSDQKIILGGTFLVFNGTSQKRIVRLNSNGSLDATFESGTGFNKGEVRTILVQPDDKILVGGTFSGTYKTNSSLRLIRLEKTGNYDLGFESNLNNKIYTMGFSSDYRLIIGGDFNSISGISKHRIARLKLCLDSTTWDGLNWSNGFPSGGKEVIFKDNYANLTTSNVCSCTIEDGKIVSVSGGNSLGIEFSYTGTGSLILEDSASLYQSDDEMINTGFAVIKRNSSPILKKDYTYWGSPVNDQKLIDFSPNTVPNKYFSFDYEARNWFQENPSSNMIPGTGYIIQGPQNFSSYIPAKFEGVFKGIPNNGKIEIKLGNANFSSLIGNPYPSALDADVFLTKNRSKIKGTMYFWTHNTPVTNLKYSSDDYAVYNLLGGVGTRGALSSGVNETIPNGTIASGQAFFILSKGAGSAEFNNSMRIADRNTTFFKPVKNKNNVVDKNGIEKHRIWLNLKNSEGVFKQTLVGYIHGATNSYDEDYDAESINGNQFVDFYSTTQSKKLVIQGRALPFVQTDTINLGYKTSVAGNFEISIDHTDEFFGDSNVFIEDKDLKTTSNLKDKPYSFNTQQGTFSNRFVLKFTNEVLKNGTFENTNEKIFVSSKNKIIKVISTEGLIKELSVFDISGKLLYTKNNIENSEFQISNLGVSHQVLLIRVVLENGSKASKKIIL</sequence>
<accession>A0ABX4C1V0</accession>
<comment type="caution">
    <text evidence="1">The sequence shown here is derived from an EMBL/GenBank/DDBJ whole genome shotgun (WGS) entry which is preliminary data.</text>
</comment>
<dbReference type="SUPFAM" id="SSF63829">
    <property type="entry name" value="Calcium-dependent phosphotriesterase"/>
    <property type="match status" value="1"/>
</dbReference>
<dbReference type="Proteomes" id="UP000198302">
    <property type="component" value="Unassembled WGS sequence"/>
</dbReference>